<dbReference type="AlphaFoldDB" id="A0A1A6GTA5"/>
<dbReference type="GO" id="GO:0016887">
    <property type="term" value="F:ATP hydrolysis activity"/>
    <property type="evidence" value="ECO:0007669"/>
    <property type="project" value="InterPro"/>
</dbReference>
<dbReference type="InterPro" id="IPR020568">
    <property type="entry name" value="Ribosomal_Su5_D2-typ_SF"/>
</dbReference>
<dbReference type="EMBL" id="LZPO01068922">
    <property type="protein sequence ID" value="OBS69401.1"/>
    <property type="molecule type" value="Genomic_DNA"/>
</dbReference>
<dbReference type="Pfam" id="PF00183">
    <property type="entry name" value="HSP90"/>
    <property type="match status" value="1"/>
</dbReference>
<dbReference type="Gene3D" id="3.30.230.80">
    <property type="match status" value="1"/>
</dbReference>
<name>A0A1A6GTA5_NEOLE</name>
<dbReference type="OrthoDB" id="7977805at2759"/>
<keyword evidence="5" id="KW-1185">Reference proteome</keyword>
<sequence>MMSSVPGNPQQGHHSRQENKEAVKKHSQLTDYSITLSVEKERDKEVGDAEAEEKGEEEEEKEKRKKPEVEYVGSNEKEEKKNGDKKEMKEEYMDQEELNKTKPVWTRNPDDSADGDYGEFCKSLANDWEEHLAVKHFSVER</sequence>
<dbReference type="SUPFAM" id="SSF54211">
    <property type="entry name" value="Ribosomal protein S5 domain 2-like"/>
    <property type="match status" value="1"/>
</dbReference>
<dbReference type="STRING" id="56216.A0A1A6GTA5"/>
<comment type="caution">
    <text evidence="4">The sequence shown here is derived from an EMBL/GenBank/DDBJ whole genome shotgun (WGS) entry which is preliminary data.</text>
</comment>
<feature type="compositionally biased region" description="Basic and acidic residues" evidence="3">
    <location>
        <begin position="61"/>
        <end position="100"/>
    </location>
</feature>
<evidence type="ECO:0000256" key="2">
    <source>
        <dbReference type="ARBA" id="ARBA00023186"/>
    </source>
</evidence>
<feature type="compositionally biased region" description="Basic and acidic residues" evidence="3">
    <location>
        <begin position="38"/>
        <end position="47"/>
    </location>
</feature>
<gene>
    <name evidence="4" type="ORF">A6R68_02019</name>
</gene>
<evidence type="ECO:0000256" key="1">
    <source>
        <dbReference type="ARBA" id="ARBA00008239"/>
    </source>
</evidence>
<dbReference type="InterPro" id="IPR001404">
    <property type="entry name" value="Hsp90_fam"/>
</dbReference>
<dbReference type="PANTHER" id="PTHR11528">
    <property type="entry name" value="HEAT SHOCK PROTEIN 90 FAMILY MEMBER"/>
    <property type="match status" value="1"/>
</dbReference>
<reference evidence="4 5" key="1">
    <citation type="submission" date="2016-06" db="EMBL/GenBank/DDBJ databases">
        <title>The Draft Genome Sequence and Annotation of the Desert Woodrat Neotoma lepida.</title>
        <authorList>
            <person name="Campbell M."/>
            <person name="Oakeson K.F."/>
            <person name="Yandell M."/>
            <person name="Halpert J.R."/>
            <person name="Dearing D."/>
        </authorList>
    </citation>
    <scope>NUCLEOTIDE SEQUENCE [LARGE SCALE GENOMIC DNA]</scope>
    <source>
        <strain evidence="4">417</strain>
        <tissue evidence="4">Liver</tissue>
    </source>
</reference>
<evidence type="ECO:0000256" key="3">
    <source>
        <dbReference type="SAM" id="MobiDB-lite"/>
    </source>
</evidence>
<dbReference type="GO" id="GO:0051082">
    <property type="term" value="F:unfolded protein binding"/>
    <property type="evidence" value="ECO:0007669"/>
    <property type="project" value="InterPro"/>
</dbReference>
<dbReference type="Proteomes" id="UP000092124">
    <property type="component" value="Unassembled WGS sequence"/>
</dbReference>
<evidence type="ECO:0000313" key="4">
    <source>
        <dbReference type="EMBL" id="OBS69401.1"/>
    </source>
</evidence>
<feature type="compositionally biased region" description="Acidic residues" evidence="3">
    <location>
        <begin position="48"/>
        <end position="60"/>
    </location>
</feature>
<dbReference type="GO" id="GO:0005524">
    <property type="term" value="F:ATP binding"/>
    <property type="evidence" value="ECO:0007669"/>
    <property type="project" value="InterPro"/>
</dbReference>
<comment type="similarity">
    <text evidence="1">Belongs to the heat shock protein 90 family.</text>
</comment>
<dbReference type="GO" id="GO:0140662">
    <property type="term" value="F:ATP-dependent protein folding chaperone"/>
    <property type="evidence" value="ECO:0007669"/>
    <property type="project" value="InterPro"/>
</dbReference>
<evidence type="ECO:0000313" key="5">
    <source>
        <dbReference type="Proteomes" id="UP000092124"/>
    </source>
</evidence>
<accession>A0A1A6GTA5</accession>
<feature type="region of interest" description="Disordered" evidence="3">
    <location>
        <begin position="1"/>
        <end position="113"/>
    </location>
</feature>
<protein>
    <submittedName>
        <fullName evidence="4">Uncharacterized protein</fullName>
    </submittedName>
</protein>
<proteinExistence type="inferred from homology"/>
<feature type="compositionally biased region" description="Basic and acidic residues" evidence="3">
    <location>
        <begin position="15"/>
        <end position="24"/>
    </location>
</feature>
<organism evidence="4 5">
    <name type="scientific">Neotoma lepida</name>
    <name type="common">Desert woodrat</name>
    <dbReference type="NCBI Taxonomy" id="56216"/>
    <lineage>
        <taxon>Eukaryota</taxon>
        <taxon>Metazoa</taxon>
        <taxon>Chordata</taxon>
        <taxon>Craniata</taxon>
        <taxon>Vertebrata</taxon>
        <taxon>Euteleostomi</taxon>
        <taxon>Mammalia</taxon>
        <taxon>Eutheria</taxon>
        <taxon>Euarchontoglires</taxon>
        <taxon>Glires</taxon>
        <taxon>Rodentia</taxon>
        <taxon>Myomorpha</taxon>
        <taxon>Muroidea</taxon>
        <taxon>Cricetidae</taxon>
        <taxon>Neotominae</taxon>
        <taxon>Neotoma</taxon>
    </lineage>
</organism>
<feature type="compositionally biased region" description="Polar residues" evidence="3">
    <location>
        <begin position="1"/>
        <end position="12"/>
    </location>
</feature>
<keyword evidence="2" id="KW-0143">Chaperone</keyword>